<dbReference type="OrthoDB" id="3872138at2"/>
<accession>A0A239EE36</accession>
<organism evidence="2 3">
    <name type="scientific">Actinacidiphila glaucinigra</name>
    <dbReference type="NCBI Taxonomy" id="235986"/>
    <lineage>
        <taxon>Bacteria</taxon>
        <taxon>Bacillati</taxon>
        <taxon>Actinomycetota</taxon>
        <taxon>Actinomycetes</taxon>
        <taxon>Kitasatosporales</taxon>
        <taxon>Streptomycetaceae</taxon>
        <taxon>Actinacidiphila</taxon>
    </lineage>
</organism>
<keyword evidence="1" id="KW-0472">Membrane</keyword>
<feature type="transmembrane region" description="Helical" evidence="1">
    <location>
        <begin position="50"/>
        <end position="69"/>
    </location>
</feature>
<evidence type="ECO:0000256" key="1">
    <source>
        <dbReference type="SAM" id="Phobius"/>
    </source>
</evidence>
<dbReference type="EMBL" id="FZOF01000005">
    <property type="protein sequence ID" value="SNS42164.1"/>
    <property type="molecule type" value="Genomic_DNA"/>
</dbReference>
<protein>
    <submittedName>
        <fullName evidence="2">Uncharacterized protein</fullName>
    </submittedName>
</protein>
<evidence type="ECO:0000313" key="2">
    <source>
        <dbReference type="EMBL" id="SNS42164.1"/>
    </source>
</evidence>
<dbReference type="Proteomes" id="UP000198280">
    <property type="component" value="Unassembled WGS sequence"/>
</dbReference>
<feature type="transmembrane region" description="Helical" evidence="1">
    <location>
        <begin position="76"/>
        <end position="96"/>
    </location>
</feature>
<evidence type="ECO:0000313" key="3">
    <source>
        <dbReference type="Proteomes" id="UP000198280"/>
    </source>
</evidence>
<proteinExistence type="predicted"/>
<sequence length="199" mass="21416">MAEMTDRRRRAAAVVLFGVAGLLILGAWTGRRERRRSGGLLVAAQLLDHPMVFAVAVGATLTAALLLAVRGAILRSLILVAGVFGTLVVTLAAGLFGSPGGQETLRAGAPDRPDRHLVVEEGAAMIDPLWWVYVDEGSGLTTRRWHVGLVNGDHYALRAAEWDGPDRVRLTVDTGERDEVHVVELSPSDGRPQRMVDRG</sequence>
<dbReference type="RefSeq" id="WP_089223959.1">
    <property type="nucleotide sequence ID" value="NZ_FZOF01000005.1"/>
</dbReference>
<reference evidence="2 3" key="1">
    <citation type="submission" date="2017-06" db="EMBL/GenBank/DDBJ databases">
        <authorList>
            <person name="Kim H.J."/>
            <person name="Triplett B.A."/>
        </authorList>
    </citation>
    <scope>NUCLEOTIDE SEQUENCE [LARGE SCALE GENOMIC DNA]</scope>
    <source>
        <strain evidence="2 3">CGMCC 4.1858</strain>
    </source>
</reference>
<keyword evidence="1" id="KW-0812">Transmembrane</keyword>
<feature type="transmembrane region" description="Helical" evidence="1">
    <location>
        <begin position="12"/>
        <end position="30"/>
    </location>
</feature>
<gene>
    <name evidence="2" type="ORF">SAMN05216252_105421</name>
</gene>
<keyword evidence="1" id="KW-1133">Transmembrane helix</keyword>
<keyword evidence="3" id="KW-1185">Reference proteome</keyword>
<dbReference type="AlphaFoldDB" id="A0A239EE36"/>
<name>A0A239EE36_9ACTN</name>